<reference evidence="2" key="1">
    <citation type="journal article" date="2014" name="Int. J. Syst. Evol. Microbiol.">
        <title>Complete genome sequence of Corynebacterium casei LMG S-19264T (=DSM 44701T), isolated from a smear-ripened cheese.</title>
        <authorList>
            <consortium name="US DOE Joint Genome Institute (JGI-PGF)"/>
            <person name="Walter F."/>
            <person name="Albersmeier A."/>
            <person name="Kalinowski J."/>
            <person name="Ruckert C."/>
        </authorList>
    </citation>
    <scope>NUCLEOTIDE SEQUENCE</scope>
    <source>
        <strain evidence="2">CGMCC 4.7403</strain>
    </source>
</reference>
<evidence type="ECO:0000313" key="3">
    <source>
        <dbReference type="Proteomes" id="UP000603227"/>
    </source>
</evidence>
<dbReference type="EMBL" id="BNAT01000009">
    <property type="protein sequence ID" value="GHH88018.1"/>
    <property type="molecule type" value="Genomic_DNA"/>
</dbReference>
<sequence>MQRADESRGRAAEAVVGEGFVAHEAGDDVESMSVSWLSQSIAHTYIKPRTPRLNGKAERSHHIDAEEFYRLLDGVSIDYAEVFNDKLREWEDNHNYHRPRGGRTPYARLNQKTTAQA</sequence>
<dbReference type="InterPro" id="IPR036397">
    <property type="entry name" value="RNaseH_sf"/>
</dbReference>
<reference evidence="2" key="2">
    <citation type="submission" date="2020-09" db="EMBL/GenBank/DDBJ databases">
        <authorList>
            <person name="Sun Q."/>
            <person name="Zhou Y."/>
        </authorList>
    </citation>
    <scope>NUCLEOTIDE SEQUENCE</scope>
    <source>
        <strain evidence="2">CGMCC 4.7403</strain>
    </source>
</reference>
<comment type="caution">
    <text evidence="2">The sequence shown here is derived from an EMBL/GenBank/DDBJ whole genome shotgun (WGS) entry which is preliminary data.</text>
</comment>
<dbReference type="Proteomes" id="UP000603227">
    <property type="component" value="Unassembled WGS sequence"/>
</dbReference>
<evidence type="ECO:0000256" key="1">
    <source>
        <dbReference type="SAM" id="MobiDB-lite"/>
    </source>
</evidence>
<evidence type="ECO:0000313" key="2">
    <source>
        <dbReference type="EMBL" id="GHH88018.1"/>
    </source>
</evidence>
<name>A0A919L8M5_9ACTN</name>
<evidence type="ECO:0008006" key="4">
    <source>
        <dbReference type="Google" id="ProtNLM"/>
    </source>
</evidence>
<dbReference type="AlphaFoldDB" id="A0A919L8M5"/>
<accession>A0A919L8M5</accession>
<dbReference type="InterPro" id="IPR012337">
    <property type="entry name" value="RNaseH-like_sf"/>
</dbReference>
<proteinExistence type="predicted"/>
<dbReference type="SUPFAM" id="SSF53098">
    <property type="entry name" value="Ribonuclease H-like"/>
    <property type="match status" value="1"/>
</dbReference>
<feature type="region of interest" description="Disordered" evidence="1">
    <location>
        <begin position="92"/>
        <end position="117"/>
    </location>
</feature>
<keyword evidence="3" id="KW-1185">Reference proteome</keyword>
<dbReference type="GO" id="GO:0003676">
    <property type="term" value="F:nucleic acid binding"/>
    <property type="evidence" value="ECO:0007669"/>
    <property type="project" value="InterPro"/>
</dbReference>
<protein>
    <recommendedName>
        <fullName evidence="4">Integrase catalytic domain-containing protein</fullName>
    </recommendedName>
</protein>
<dbReference type="Gene3D" id="3.30.420.10">
    <property type="entry name" value="Ribonuclease H-like superfamily/Ribonuclease H"/>
    <property type="match status" value="1"/>
</dbReference>
<gene>
    <name evidence="2" type="ORF">GCM10017771_31620</name>
</gene>
<organism evidence="2 3">
    <name type="scientific">Streptomyces capitiformicae</name>
    <dbReference type="NCBI Taxonomy" id="2014920"/>
    <lineage>
        <taxon>Bacteria</taxon>
        <taxon>Bacillati</taxon>
        <taxon>Actinomycetota</taxon>
        <taxon>Actinomycetes</taxon>
        <taxon>Kitasatosporales</taxon>
        <taxon>Streptomycetaceae</taxon>
        <taxon>Streptomyces</taxon>
    </lineage>
</organism>